<accession>E1ZMC5</accession>
<gene>
    <name evidence="2" type="ORF">CHLNCDRAFT_137398</name>
</gene>
<dbReference type="KEGG" id="cvr:CHLNCDRAFT_137398"/>
<keyword evidence="1" id="KW-1133">Transmembrane helix</keyword>
<name>E1ZMC5_CHLVA</name>
<keyword evidence="1" id="KW-0812">Transmembrane</keyword>
<protein>
    <submittedName>
        <fullName evidence="2">Expressed protein</fullName>
    </submittedName>
</protein>
<dbReference type="InParanoid" id="E1ZMC5"/>
<reference evidence="2 3" key="1">
    <citation type="journal article" date="2010" name="Plant Cell">
        <title>The Chlorella variabilis NC64A genome reveals adaptation to photosymbiosis, coevolution with viruses, and cryptic sex.</title>
        <authorList>
            <person name="Blanc G."/>
            <person name="Duncan G."/>
            <person name="Agarkova I."/>
            <person name="Borodovsky M."/>
            <person name="Gurnon J."/>
            <person name="Kuo A."/>
            <person name="Lindquist E."/>
            <person name="Lucas S."/>
            <person name="Pangilinan J."/>
            <person name="Polle J."/>
            <person name="Salamov A."/>
            <person name="Terry A."/>
            <person name="Yamada T."/>
            <person name="Dunigan D.D."/>
            <person name="Grigoriev I.V."/>
            <person name="Claverie J.M."/>
            <person name="Van Etten J.L."/>
        </authorList>
    </citation>
    <scope>NUCLEOTIDE SEQUENCE [LARGE SCALE GENOMIC DNA]</scope>
    <source>
        <strain evidence="2 3">NC64A</strain>
    </source>
</reference>
<keyword evidence="1" id="KW-0472">Membrane</keyword>
<dbReference type="EMBL" id="GL433853">
    <property type="protein sequence ID" value="EFN53085.1"/>
    <property type="molecule type" value="Genomic_DNA"/>
</dbReference>
<dbReference type="Proteomes" id="UP000008141">
    <property type="component" value="Unassembled WGS sequence"/>
</dbReference>
<dbReference type="GeneID" id="17352398"/>
<dbReference type="OrthoDB" id="10579660at2759"/>
<feature type="transmembrane region" description="Helical" evidence="1">
    <location>
        <begin position="89"/>
        <end position="114"/>
    </location>
</feature>
<evidence type="ECO:0000256" key="1">
    <source>
        <dbReference type="SAM" id="Phobius"/>
    </source>
</evidence>
<sequence>MQLATAQRPLRCVASGGLHSRNPGGQPKQAPVWLPKCSGDKQKLLLLGPLSGLAASAQFGLLPREQQPAAVADPEACPKKLAQHTWDMLLAGLSILLVLTCCPLGLLFAALLSLSSLLLDALCQVVVTCQLDPLYTLFGPLTFGVMRWVRSGAVRHAVGNVHGTAKRFRRLARAVLRTLQQRGLQGLAPRPQ</sequence>
<evidence type="ECO:0000313" key="2">
    <source>
        <dbReference type="EMBL" id="EFN53085.1"/>
    </source>
</evidence>
<dbReference type="RefSeq" id="XP_005845187.1">
    <property type="nucleotide sequence ID" value="XM_005845125.1"/>
</dbReference>
<proteinExistence type="predicted"/>
<dbReference type="AlphaFoldDB" id="E1ZMC5"/>
<keyword evidence="3" id="KW-1185">Reference proteome</keyword>
<organism evidence="3">
    <name type="scientific">Chlorella variabilis</name>
    <name type="common">Green alga</name>
    <dbReference type="NCBI Taxonomy" id="554065"/>
    <lineage>
        <taxon>Eukaryota</taxon>
        <taxon>Viridiplantae</taxon>
        <taxon>Chlorophyta</taxon>
        <taxon>core chlorophytes</taxon>
        <taxon>Trebouxiophyceae</taxon>
        <taxon>Chlorellales</taxon>
        <taxon>Chlorellaceae</taxon>
        <taxon>Chlorella clade</taxon>
        <taxon>Chlorella</taxon>
    </lineage>
</organism>
<evidence type="ECO:0000313" key="3">
    <source>
        <dbReference type="Proteomes" id="UP000008141"/>
    </source>
</evidence>